<feature type="domain" description="4Fe-4S ferredoxin-type" evidence="4">
    <location>
        <begin position="339"/>
        <end position="370"/>
    </location>
</feature>
<dbReference type="PANTHER" id="PTHR43312:SF2">
    <property type="entry name" value="OXIDOREDUCTASE"/>
    <property type="match status" value="1"/>
</dbReference>
<keyword evidence="3" id="KW-0411">Iron-sulfur</keyword>
<dbReference type="PROSITE" id="PS51379">
    <property type="entry name" value="4FE4S_FER_2"/>
    <property type="match status" value="2"/>
</dbReference>
<dbReference type="Gene3D" id="3.20.20.100">
    <property type="entry name" value="NADP-dependent oxidoreductase domain"/>
    <property type="match status" value="1"/>
</dbReference>
<gene>
    <name evidence="5" type="ORF">J2S01_001093</name>
</gene>
<dbReference type="RefSeq" id="WP_307223415.1">
    <property type="nucleotide sequence ID" value="NZ_CP116940.1"/>
</dbReference>
<dbReference type="InterPro" id="IPR053135">
    <property type="entry name" value="AKR2_Oxidoreductase"/>
</dbReference>
<dbReference type="CDD" id="cd19096">
    <property type="entry name" value="AKR_Fe-S_oxidoreductase"/>
    <property type="match status" value="1"/>
</dbReference>
<accession>A0ABT9Y6D8</accession>
<dbReference type="Pfam" id="PF00248">
    <property type="entry name" value="Aldo_ket_red"/>
    <property type="match status" value="1"/>
</dbReference>
<evidence type="ECO:0000313" key="5">
    <source>
        <dbReference type="EMBL" id="MDQ0203377.1"/>
    </source>
</evidence>
<dbReference type="InterPro" id="IPR017896">
    <property type="entry name" value="4Fe4S_Fe-S-bd"/>
</dbReference>
<organism evidence="5 6">
    <name type="scientific">Pectinatus haikarae</name>
    <dbReference type="NCBI Taxonomy" id="349096"/>
    <lineage>
        <taxon>Bacteria</taxon>
        <taxon>Bacillati</taxon>
        <taxon>Bacillota</taxon>
        <taxon>Negativicutes</taxon>
        <taxon>Selenomonadales</taxon>
        <taxon>Selenomonadaceae</taxon>
        <taxon>Pectinatus</taxon>
    </lineage>
</organism>
<dbReference type="EMBL" id="JAUSUE010000005">
    <property type="protein sequence ID" value="MDQ0203377.1"/>
    <property type="molecule type" value="Genomic_DNA"/>
</dbReference>
<dbReference type="Pfam" id="PF13187">
    <property type="entry name" value="Fer4_9"/>
    <property type="match status" value="1"/>
</dbReference>
<evidence type="ECO:0000313" key="6">
    <source>
        <dbReference type="Proteomes" id="UP001239167"/>
    </source>
</evidence>
<evidence type="ECO:0000259" key="4">
    <source>
        <dbReference type="PROSITE" id="PS51379"/>
    </source>
</evidence>
<dbReference type="InterPro" id="IPR036812">
    <property type="entry name" value="NAD(P)_OxRdtase_dom_sf"/>
</dbReference>
<evidence type="ECO:0000256" key="1">
    <source>
        <dbReference type="ARBA" id="ARBA00022723"/>
    </source>
</evidence>
<evidence type="ECO:0000256" key="2">
    <source>
        <dbReference type="ARBA" id="ARBA00023004"/>
    </source>
</evidence>
<dbReference type="SUPFAM" id="SSF51430">
    <property type="entry name" value="NAD(P)-linked oxidoreductase"/>
    <property type="match status" value="1"/>
</dbReference>
<evidence type="ECO:0000256" key="3">
    <source>
        <dbReference type="ARBA" id="ARBA00023014"/>
    </source>
</evidence>
<keyword evidence="1" id="KW-0479">Metal-binding</keyword>
<dbReference type="Gene3D" id="1.10.1060.10">
    <property type="entry name" value="Alpha-helical ferredoxin"/>
    <property type="match status" value="1"/>
</dbReference>
<keyword evidence="2" id="KW-0408">Iron</keyword>
<reference evidence="5 6" key="1">
    <citation type="submission" date="2023-07" db="EMBL/GenBank/DDBJ databases">
        <title>Genomic Encyclopedia of Type Strains, Phase IV (KMG-IV): sequencing the most valuable type-strain genomes for metagenomic binning, comparative biology and taxonomic classification.</title>
        <authorList>
            <person name="Goeker M."/>
        </authorList>
    </citation>
    <scope>NUCLEOTIDE SEQUENCE [LARGE SCALE GENOMIC DNA]</scope>
    <source>
        <strain evidence="5 6">DSM 16980</strain>
    </source>
</reference>
<name>A0ABT9Y6D8_9FIRM</name>
<dbReference type="InterPro" id="IPR009051">
    <property type="entry name" value="Helical_ferredxn"/>
</dbReference>
<proteinExistence type="predicted"/>
<dbReference type="Proteomes" id="UP001239167">
    <property type="component" value="Unassembled WGS sequence"/>
</dbReference>
<dbReference type="PROSITE" id="PS00198">
    <property type="entry name" value="4FE4S_FER_1"/>
    <property type="match status" value="1"/>
</dbReference>
<comment type="caution">
    <text evidence="5">The sequence shown here is derived from an EMBL/GenBank/DDBJ whole genome shotgun (WGS) entry which is preliminary data.</text>
</comment>
<keyword evidence="6" id="KW-1185">Reference proteome</keyword>
<dbReference type="PANTHER" id="PTHR43312">
    <property type="entry name" value="D-THREO-ALDOSE 1-DEHYDROGENASE"/>
    <property type="match status" value="1"/>
</dbReference>
<protein>
    <submittedName>
        <fullName evidence="5">Aldo/keto reductase-like oxidoreductase</fullName>
    </submittedName>
</protein>
<feature type="domain" description="4Fe-4S ferredoxin-type" evidence="4">
    <location>
        <begin position="277"/>
        <end position="310"/>
    </location>
</feature>
<dbReference type="SUPFAM" id="SSF46548">
    <property type="entry name" value="alpha-helical ferredoxin"/>
    <property type="match status" value="1"/>
</dbReference>
<dbReference type="InterPro" id="IPR017900">
    <property type="entry name" value="4Fe4S_Fe_S_CS"/>
</dbReference>
<sequence length="381" mass="43705">MNTKKLGFGFMRLPLKDQNEPASFDMPQIEKMVDIFLSKGFTYFDTAWMYHAFQSETALREALVKRHPRSSFTLATKLPTMMLKSPDDQKRIFDEQLQKCGVDYFDYYLLHNLGVENYKTAQNFNSFDFISEKKSSGKVKNIGFSFHDRAVLLDEILTAHPEVDFVQLQINYLDWENESIQSRKCYETARKHNKPIVVMEPVKGGMLANIPEKAAALFKEYQPDMSAPSWAVRYAASQEGVMMVLSGMSSLAQLTDNTNYMQDFQPLSKEEYTIIDKAVSIINESIAIPCTACQYCVKGCPKNIAIPNYFSLYNTKKQHSMMPQKPAMSIENVYYNNYAKTFGKASDCINCGQCEKMCPQHIQIIDWLKEVTDLFETPQTV</sequence>
<dbReference type="InterPro" id="IPR023210">
    <property type="entry name" value="NADP_OxRdtase_dom"/>
</dbReference>